<accession>A0A3M7QVV3</accession>
<evidence type="ECO:0000313" key="2">
    <source>
        <dbReference type="Proteomes" id="UP000276133"/>
    </source>
</evidence>
<proteinExistence type="predicted"/>
<dbReference type="Proteomes" id="UP000276133">
    <property type="component" value="Unassembled WGS sequence"/>
</dbReference>
<dbReference type="OrthoDB" id="10056483at2759"/>
<gene>
    <name evidence="1" type="ORF">BpHYR1_032072</name>
</gene>
<feature type="non-terminal residue" evidence="1">
    <location>
        <position position="1"/>
    </location>
</feature>
<dbReference type="AlphaFoldDB" id="A0A3M7QVV3"/>
<keyword evidence="1" id="KW-0695">RNA-directed DNA polymerase</keyword>
<reference evidence="1 2" key="1">
    <citation type="journal article" date="2018" name="Sci. Rep.">
        <title>Genomic signatures of local adaptation to the degree of environmental predictability in rotifers.</title>
        <authorList>
            <person name="Franch-Gras L."/>
            <person name="Hahn C."/>
            <person name="Garcia-Roger E.M."/>
            <person name="Carmona M.J."/>
            <person name="Serra M."/>
            <person name="Gomez A."/>
        </authorList>
    </citation>
    <scope>NUCLEOTIDE SEQUENCE [LARGE SCALE GENOMIC DNA]</scope>
    <source>
        <strain evidence="1">HYR1</strain>
    </source>
</reference>
<keyword evidence="1" id="KW-0808">Transferase</keyword>
<keyword evidence="1" id="KW-0548">Nucleotidyltransferase</keyword>
<comment type="caution">
    <text evidence="1">The sequence shown here is derived from an EMBL/GenBank/DDBJ whole genome shotgun (WGS) entry which is preliminary data.</text>
</comment>
<keyword evidence="2" id="KW-1185">Reference proteome</keyword>
<dbReference type="GO" id="GO:0003964">
    <property type="term" value="F:RNA-directed DNA polymerase activity"/>
    <property type="evidence" value="ECO:0007669"/>
    <property type="project" value="UniProtKB-KW"/>
</dbReference>
<dbReference type="PANTHER" id="PTHR33395">
    <property type="entry name" value="TRANSCRIPTASE, PUTATIVE-RELATED-RELATED"/>
    <property type="match status" value="1"/>
</dbReference>
<evidence type="ECO:0000313" key="1">
    <source>
        <dbReference type="EMBL" id="RNA15359.1"/>
    </source>
</evidence>
<dbReference type="EMBL" id="REGN01004974">
    <property type="protein sequence ID" value="RNA15359.1"/>
    <property type="molecule type" value="Genomic_DNA"/>
</dbReference>
<dbReference type="GO" id="GO:0031012">
    <property type="term" value="C:extracellular matrix"/>
    <property type="evidence" value="ECO:0007669"/>
    <property type="project" value="TreeGrafter"/>
</dbReference>
<dbReference type="GO" id="GO:0061343">
    <property type="term" value="P:cell adhesion involved in heart morphogenesis"/>
    <property type="evidence" value="ECO:0007669"/>
    <property type="project" value="TreeGrafter"/>
</dbReference>
<protein>
    <submittedName>
        <fullName evidence="1">RNA-directed DNA polymerase from mobile element jockey-like</fullName>
    </submittedName>
</protein>
<name>A0A3M7QVV3_BRAPC</name>
<dbReference type="PANTHER" id="PTHR33395:SF21">
    <property type="entry name" value="PERICARDIN"/>
    <property type="match status" value="1"/>
</dbReference>
<organism evidence="1 2">
    <name type="scientific">Brachionus plicatilis</name>
    <name type="common">Marine rotifer</name>
    <name type="synonym">Brachionus muelleri</name>
    <dbReference type="NCBI Taxonomy" id="10195"/>
    <lineage>
        <taxon>Eukaryota</taxon>
        <taxon>Metazoa</taxon>
        <taxon>Spiralia</taxon>
        <taxon>Gnathifera</taxon>
        <taxon>Rotifera</taxon>
        <taxon>Eurotatoria</taxon>
        <taxon>Monogononta</taxon>
        <taxon>Pseudotrocha</taxon>
        <taxon>Ploima</taxon>
        <taxon>Brachionidae</taxon>
        <taxon>Brachionus</taxon>
    </lineage>
</organism>
<feature type="non-terminal residue" evidence="1">
    <location>
        <position position="116"/>
    </location>
</feature>
<sequence>RDTGKYEEYKEISKNVKRVMNTNISAYELRLASNNSKNPKVLYSYMKSKQKVSDRIGSLTKKDGSTTTDKCEIAEILNEQFESVFSVDLGDFQKFEMRTEFKCDGEERLESRDVQT</sequence>
<dbReference type="GO" id="GO:0007508">
    <property type="term" value="P:larval heart development"/>
    <property type="evidence" value="ECO:0007669"/>
    <property type="project" value="TreeGrafter"/>
</dbReference>